<evidence type="ECO:0000256" key="2">
    <source>
        <dbReference type="ARBA" id="ARBA00022692"/>
    </source>
</evidence>
<feature type="transmembrane region" description="Helical" evidence="5">
    <location>
        <begin position="31"/>
        <end position="51"/>
    </location>
</feature>
<comment type="similarity">
    <text evidence="5">Belongs to the YciB family.</text>
</comment>
<dbReference type="Proteomes" id="UP000051936">
    <property type="component" value="Unassembled WGS sequence"/>
</dbReference>
<protein>
    <recommendedName>
        <fullName evidence="5">Inner membrane-spanning protein YciB</fullName>
    </recommendedName>
</protein>
<dbReference type="Pfam" id="PF04279">
    <property type="entry name" value="IspA"/>
    <property type="match status" value="1"/>
</dbReference>
<dbReference type="GO" id="GO:0005886">
    <property type="term" value="C:plasma membrane"/>
    <property type="evidence" value="ECO:0007669"/>
    <property type="project" value="UniProtKB-SubCell"/>
</dbReference>
<keyword evidence="4 5" id="KW-0472">Membrane</keyword>
<dbReference type="AlphaFoldDB" id="A0A0R3EAW2"/>
<keyword evidence="3 5" id="KW-1133">Transmembrane helix</keyword>
<reference evidence="6 7" key="1">
    <citation type="submission" date="2015-09" db="EMBL/GenBank/DDBJ databases">
        <title>Draft Genome Sequence of Bradyrhizobium manausense Strain BR 3351T, a Novel Symbiotic Nitrogen-Fixing Alphaproteobacterium Isolated from Brazilian Amazon Rain Forest.</title>
        <authorList>
            <person name="De Araujo J.L."/>
            <person name="Zilli J.E."/>
        </authorList>
    </citation>
    <scope>NUCLEOTIDE SEQUENCE [LARGE SCALE GENOMIC DNA]</scope>
    <source>
        <strain evidence="6 7">BR3351</strain>
    </source>
</reference>
<dbReference type="RefSeq" id="WP_057740713.1">
    <property type="nucleotide sequence ID" value="NZ_LJYG01000004.1"/>
</dbReference>
<keyword evidence="2 5" id="KW-0812">Transmembrane</keyword>
<dbReference type="PANTHER" id="PTHR36917">
    <property type="entry name" value="INTRACELLULAR SEPTATION PROTEIN A-RELATED"/>
    <property type="match status" value="1"/>
</dbReference>
<comment type="caution">
    <text evidence="6">The sequence shown here is derived from an EMBL/GenBank/DDBJ whole genome shotgun (WGS) entry which is preliminary data.</text>
</comment>
<feature type="transmembrane region" description="Helical" evidence="5">
    <location>
        <begin position="153"/>
        <end position="172"/>
    </location>
</feature>
<sequence length="200" mass="22202">MDKTQPHPLFKLATELGPLLVFFFVNAKFNLFAATGAFMVAIVAAMAASYVVTRHIPIMAIVTGVIVLVFGTLTLVLHDETFIKLKPTIIYGLFATILGGGLLFGRSFIAVMFDQMFNLTPQGWRILTLRWALFFAGMAVLNEIVWRTQSTDFWVNFKVFGVTPITMIFAIAQMPLTKRYGIEPVSLETSEAEAGDIRKG</sequence>
<proteinExistence type="inferred from homology"/>
<gene>
    <name evidence="5" type="primary">yciB</name>
    <name evidence="6" type="ORF">AOQ71_01080</name>
</gene>
<evidence type="ECO:0000256" key="4">
    <source>
        <dbReference type="ARBA" id="ARBA00023136"/>
    </source>
</evidence>
<comment type="function">
    <text evidence="5">Plays a role in cell envelope biogenesis, maintenance of cell envelope integrity and membrane homeostasis.</text>
</comment>
<dbReference type="STRING" id="989370.AOQ71_01080"/>
<dbReference type="InterPro" id="IPR006008">
    <property type="entry name" value="YciB"/>
</dbReference>
<keyword evidence="5" id="KW-0997">Cell inner membrane</keyword>
<evidence type="ECO:0000313" key="7">
    <source>
        <dbReference type="Proteomes" id="UP000051936"/>
    </source>
</evidence>
<dbReference type="NCBIfam" id="NF001323">
    <property type="entry name" value="PRK00259.1-1"/>
    <property type="match status" value="1"/>
</dbReference>
<dbReference type="PANTHER" id="PTHR36917:SF1">
    <property type="entry name" value="INNER MEMBRANE-SPANNING PROTEIN YCIB"/>
    <property type="match status" value="1"/>
</dbReference>
<feature type="transmembrane region" description="Helical" evidence="5">
    <location>
        <begin position="58"/>
        <end position="77"/>
    </location>
</feature>
<organism evidence="6 7">
    <name type="scientific">Bradyrhizobium manausense</name>
    <dbReference type="NCBI Taxonomy" id="989370"/>
    <lineage>
        <taxon>Bacteria</taxon>
        <taxon>Pseudomonadati</taxon>
        <taxon>Pseudomonadota</taxon>
        <taxon>Alphaproteobacteria</taxon>
        <taxon>Hyphomicrobiales</taxon>
        <taxon>Nitrobacteraceae</taxon>
        <taxon>Bradyrhizobium</taxon>
    </lineage>
</organism>
<dbReference type="OrthoDB" id="9788219at2"/>
<dbReference type="NCBIfam" id="TIGR00997">
    <property type="entry name" value="ispZ"/>
    <property type="match status" value="1"/>
</dbReference>
<keyword evidence="1 5" id="KW-1003">Cell membrane</keyword>
<keyword evidence="7" id="KW-1185">Reference proteome</keyword>
<comment type="subcellular location">
    <subcellularLocation>
        <location evidence="5">Cell inner membrane</location>
        <topology evidence="5">Multi-pass membrane protein</topology>
    </subcellularLocation>
</comment>
<evidence type="ECO:0000256" key="1">
    <source>
        <dbReference type="ARBA" id="ARBA00022475"/>
    </source>
</evidence>
<accession>A0A0R3EAW2</accession>
<evidence type="ECO:0000256" key="5">
    <source>
        <dbReference type="HAMAP-Rule" id="MF_00189"/>
    </source>
</evidence>
<feature type="transmembrane region" description="Helical" evidence="5">
    <location>
        <begin position="89"/>
        <end position="111"/>
    </location>
</feature>
<dbReference type="EMBL" id="LJYG01000004">
    <property type="protein sequence ID" value="KRQ17613.1"/>
    <property type="molecule type" value="Genomic_DNA"/>
</dbReference>
<evidence type="ECO:0000256" key="3">
    <source>
        <dbReference type="ARBA" id="ARBA00022989"/>
    </source>
</evidence>
<evidence type="ECO:0000313" key="6">
    <source>
        <dbReference type="EMBL" id="KRQ17613.1"/>
    </source>
</evidence>
<name>A0A0R3EAW2_9BRAD</name>
<dbReference type="HAMAP" id="MF_00189">
    <property type="entry name" value="YciB"/>
    <property type="match status" value="1"/>
</dbReference>
<feature type="transmembrane region" description="Helical" evidence="5">
    <location>
        <begin position="123"/>
        <end position="141"/>
    </location>
</feature>